<keyword evidence="5" id="KW-0136">Cellulose degradation</keyword>
<dbReference type="Proteomes" id="UP000555564">
    <property type="component" value="Unassembled WGS sequence"/>
</dbReference>
<dbReference type="EC" id="3.2.1.21" evidence="3 15"/>
<reference evidence="18 19" key="1">
    <citation type="submission" date="2020-08" db="EMBL/GenBank/DDBJ databases">
        <title>Sequencing the genomes of 1000 actinobacteria strains.</title>
        <authorList>
            <person name="Klenk H.-P."/>
        </authorList>
    </citation>
    <scope>NUCLEOTIDE SEQUENCE [LARGE SCALE GENOMIC DNA]</scope>
    <source>
        <strain evidence="18 19">DSM 44936</strain>
    </source>
</reference>
<evidence type="ECO:0000256" key="1">
    <source>
        <dbReference type="ARBA" id="ARBA00000448"/>
    </source>
</evidence>
<keyword evidence="6" id="KW-0805">Transcription regulation</keyword>
<dbReference type="InterPro" id="IPR033132">
    <property type="entry name" value="GH_1_N_CS"/>
</dbReference>
<evidence type="ECO:0000313" key="18">
    <source>
        <dbReference type="EMBL" id="MBB6475309.1"/>
    </source>
</evidence>
<dbReference type="CDD" id="cd01392">
    <property type="entry name" value="HTH_LacI"/>
    <property type="match status" value="1"/>
</dbReference>
<dbReference type="PANTHER" id="PTHR10353">
    <property type="entry name" value="GLYCOSYL HYDROLASE"/>
    <property type="match status" value="1"/>
</dbReference>
<dbReference type="GO" id="GO:0006355">
    <property type="term" value="P:regulation of DNA-templated transcription"/>
    <property type="evidence" value="ECO:0007669"/>
    <property type="project" value="InterPro"/>
</dbReference>
<evidence type="ECO:0000259" key="16">
    <source>
        <dbReference type="PROSITE" id="PS50932"/>
    </source>
</evidence>
<dbReference type="EMBL" id="JACHIU010000001">
    <property type="protein sequence ID" value="MBB6475309.1"/>
    <property type="molecule type" value="Genomic_DNA"/>
</dbReference>
<dbReference type="InterPro" id="IPR028082">
    <property type="entry name" value="Peripla_BP_I"/>
</dbReference>
<dbReference type="PROSITE" id="PS50943">
    <property type="entry name" value="HTH_CROC1"/>
    <property type="match status" value="1"/>
</dbReference>
<dbReference type="InterPro" id="IPR001360">
    <property type="entry name" value="Glyco_hydro_1"/>
</dbReference>
<keyword evidence="4 15" id="KW-0378">Hydrolase</keyword>
<dbReference type="Pfam" id="PF00232">
    <property type="entry name" value="Glyco_hydro_1"/>
    <property type="match status" value="1"/>
</dbReference>
<evidence type="ECO:0000256" key="6">
    <source>
        <dbReference type="ARBA" id="ARBA00023015"/>
    </source>
</evidence>
<feature type="active site" description="Proton donor" evidence="12">
    <location>
        <position position="175"/>
    </location>
</feature>
<evidence type="ECO:0000256" key="15">
    <source>
        <dbReference type="RuleBase" id="RU361175"/>
    </source>
</evidence>
<keyword evidence="19" id="KW-1185">Reference proteome</keyword>
<organism evidence="18 19">
    <name type="scientific">Sphaerisporangium rubeum</name>
    <dbReference type="NCBI Taxonomy" id="321317"/>
    <lineage>
        <taxon>Bacteria</taxon>
        <taxon>Bacillati</taxon>
        <taxon>Actinomycetota</taxon>
        <taxon>Actinomycetes</taxon>
        <taxon>Streptosporangiales</taxon>
        <taxon>Streptosporangiaceae</taxon>
        <taxon>Sphaerisporangium</taxon>
    </lineage>
</organism>
<sequence length="802" mass="86065">MTATTMAARGKTLVFPEGFVWGAATAAYQVEGAVDADGRGPSIWDVFGRRQGAILQGHTGEIACDHYNRYAEDVGLMDRLDLMAYRFSVSWPRVMPAGAGAVNAAGLGFYDRLVDRLLAAGITPYVTLYHWDLPQALEDAGGWASRDTAYRLADYARVVYERLGDRVGTWMTVNEPWVSAFIGYGIGAHAPGRTSMADAFRAAHHLLLAHGLTAQALRADGAATIALMLNLAPVMTPGQVNDPAAELSPEDAEAVERVDALLNRQFLDPALRGEYPARLLPMIERTAGLGHIRDGDLTTIKQPVDLLGINYYTPCVVRYGPGEPANAAYPGTEDIEFCGAYAPTTAMGWPIVPTGLSRMLERLTRDHPGVGLLVTENGAAFDDVVTEGRVRDADRVAYLDAHLRAAYDAIQAGADLRGYLVWSLLDNFEWAEGYTKRFGIVHVDYATQRRLLKDSALWYRDVIRRNGLHNERARRPTLEAVAARAGVSRSTVSRVINGEATVSDEFRATVMQAVDELGYVPNSAARSLVTERTDGVALIVPDAPWTRGEDPAFSVVVRSAGHALEEAGKHVTLVLAGSSRSRSRAESYVAGGQVDGAVLLPGPAGDPLRAALLRTGVPVVALGRSASPGAMPYVDADNTGGAVAAVRHLLSAGRRRVAMIGGPLDSVAAQDRLTGYEQVLAEQDRRPMIALGSFSRTSGAEAMRRLLEDDPELDAVFAANDLMAIGALSVLHETGRRVPDDVAVIGFDDIDAAAFTIPPLTTIRTSMHDQARAAIRLLLRHIEGGPAGSVILPTDLIIRSSA</sequence>
<evidence type="ECO:0000256" key="10">
    <source>
        <dbReference type="ARBA" id="ARBA00023295"/>
    </source>
</evidence>
<evidence type="ECO:0000256" key="7">
    <source>
        <dbReference type="ARBA" id="ARBA00023125"/>
    </source>
</evidence>
<dbReference type="PROSITE" id="PS00653">
    <property type="entry name" value="GLYCOSYL_HYDROL_F1_2"/>
    <property type="match status" value="1"/>
</dbReference>
<dbReference type="InterPro" id="IPR046335">
    <property type="entry name" value="LacI/GalR-like_sensor"/>
</dbReference>
<feature type="binding site" evidence="13">
    <location>
        <position position="29"/>
    </location>
    <ligand>
        <name>substrate</name>
    </ligand>
</feature>
<feature type="binding site" evidence="13">
    <location>
        <position position="130"/>
    </location>
    <ligand>
        <name>substrate</name>
    </ligand>
</feature>
<evidence type="ECO:0000256" key="8">
    <source>
        <dbReference type="ARBA" id="ARBA00023163"/>
    </source>
</evidence>
<dbReference type="SUPFAM" id="SSF51445">
    <property type="entry name" value="(Trans)glycosidases"/>
    <property type="match status" value="1"/>
</dbReference>
<dbReference type="NCBIfam" id="TIGR03356">
    <property type="entry name" value="BGL"/>
    <property type="match status" value="1"/>
</dbReference>
<keyword evidence="8" id="KW-0804">Transcription</keyword>
<feature type="active site" description="Nucleophile" evidence="12 14">
    <location>
        <position position="376"/>
    </location>
</feature>
<evidence type="ECO:0000313" key="19">
    <source>
        <dbReference type="Proteomes" id="UP000555564"/>
    </source>
</evidence>
<evidence type="ECO:0000256" key="4">
    <source>
        <dbReference type="ARBA" id="ARBA00022801"/>
    </source>
</evidence>
<comment type="catalytic activity">
    <reaction evidence="1 15">
        <text>Hydrolysis of terminal, non-reducing beta-D-glucosyl residues with release of beta-D-glucose.</text>
        <dbReference type="EC" id="3.2.1.21"/>
    </reaction>
</comment>
<evidence type="ECO:0000256" key="11">
    <source>
        <dbReference type="ARBA" id="ARBA00023326"/>
    </source>
</evidence>
<dbReference type="PROSITE" id="PS50932">
    <property type="entry name" value="HTH_LACI_2"/>
    <property type="match status" value="1"/>
</dbReference>
<dbReference type="SMART" id="SM00354">
    <property type="entry name" value="HTH_LACI"/>
    <property type="match status" value="1"/>
</dbReference>
<dbReference type="PRINTS" id="PR00131">
    <property type="entry name" value="GLHYDRLASE1"/>
</dbReference>
<protein>
    <recommendedName>
        <fullName evidence="3 15">Beta-glucosidase</fullName>
        <ecNumber evidence="3 15">3.2.1.21</ecNumber>
    </recommendedName>
</protein>
<evidence type="ECO:0000256" key="5">
    <source>
        <dbReference type="ARBA" id="ARBA00023001"/>
    </source>
</evidence>
<dbReference type="Gene3D" id="3.40.50.2300">
    <property type="match status" value="2"/>
</dbReference>
<keyword evidence="10 15" id="KW-0326">Glycosidase</keyword>
<dbReference type="GO" id="GO:0005829">
    <property type="term" value="C:cytosol"/>
    <property type="evidence" value="ECO:0007669"/>
    <property type="project" value="TreeGrafter"/>
</dbReference>
<feature type="domain" description="HTH cro/C1-type" evidence="17">
    <location>
        <begin position="477"/>
        <end position="503"/>
    </location>
</feature>
<evidence type="ECO:0000256" key="12">
    <source>
        <dbReference type="PIRSR" id="PIRSR617736-1"/>
    </source>
</evidence>
<dbReference type="FunFam" id="3.20.20.80:FF:000004">
    <property type="entry name" value="Beta-glucosidase 6-phospho-beta-glucosidase"/>
    <property type="match status" value="1"/>
</dbReference>
<dbReference type="SUPFAM" id="SSF47413">
    <property type="entry name" value="lambda repressor-like DNA-binding domains"/>
    <property type="match status" value="1"/>
</dbReference>
<dbReference type="Pfam" id="PF00356">
    <property type="entry name" value="LacI"/>
    <property type="match status" value="1"/>
</dbReference>
<keyword evidence="9" id="KW-0119">Carbohydrate metabolism</keyword>
<dbReference type="InterPro" id="IPR010982">
    <property type="entry name" value="Lambda_DNA-bd_dom_sf"/>
</dbReference>
<feature type="binding site" evidence="13">
    <location>
        <position position="174"/>
    </location>
    <ligand>
        <name>substrate</name>
    </ligand>
</feature>
<accession>A0A7X0M9R1</accession>
<dbReference type="GO" id="GO:0003677">
    <property type="term" value="F:DNA binding"/>
    <property type="evidence" value="ECO:0007669"/>
    <property type="project" value="UniProtKB-KW"/>
</dbReference>
<evidence type="ECO:0000256" key="9">
    <source>
        <dbReference type="ARBA" id="ARBA00023277"/>
    </source>
</evidence>
<dbReference type="CDD" id="cd06267">
    <property type="entry name" value="PBP1_LacI_sugar_binding-like"/>
    <property type="match status" value="1"/>
</dbReference>
<feature type="binding site" evidence="13">
    <location>
        <position position="312"/>
    </location>
    <ligand>
        <name>substrate</name>
    </ligand>
</feature>
<dbReference type="GO" id="GO:0008422">
    <property type="term" value="F:beta-glucosidase activity"/>
    <property type="evidence" value="ECO:0007669"/>
    <property type="project" value="UniProtKB-EC"/>
</dbReference>
<comment type="caution">
    <text evidence="18">The sequence shown here is derived from an EMBL/GenBank/DDBJ whole genome shotgun (WGS) entry which is preliminary data.</text>
</comment>
<dbReference type="InterPro" id="IPR000843">
    <property type="entry name" value="HTH_LacI"/>
</dbReference>
<dbReference type="RefSeq" id="WP_184984533.1">
    <property type="nucleotide sequence ID" value="NZ_BAAALO010000067.1"/>
</dbReference>
<evidence type="ECO:0000256" key="2">
    <source>
        <dbReference type="ARBA" id="ARBA00010838"/>
    </source>
</evidence>
<dbReference type="InterPro" id="IPR001387">
    <property type="entry name" value="Cro/C1-type_HTH"/>
</dbReference>
<dbReference type="Gene3D" id="3.20.20.80">
    <property type="entry name" value="Glycosidases"/>
    <property type="match status" value="1"/>
</dbReference>
<feature type="domain" description="HTH lacI-type" evidence="16">
    <location>
        <begin position="476"/>
        <end position="530"/>
    </location>
</feature>
<evidence type="ECO:0000259" key="17">
    <source>
        <dbReference type="PROSITE" id="PS50943"/>
    </source>
</evidence>
<keyword evidence="11" id="KW-0624">Polysaccharide degradation</keyword>
<dbReference type="InterPro" id="IPR017736">
    <property type="entry name" value="Glyco_hydro_1_beta-glucosidase"/>
</dbReference>
<dbReference type="SUPFAM" id="SSF53822">
    <property type="entry name" value="Periplasmic binding protein-like I"/>
    <property type="match status" value="1"/>
</dbReference>
<comment type="similarity">
    <text evidence="2 15">Belongs to the glycosyl hydrolase 1 family.</text>
</comment>
<evidence type="ECO:0000256" key="14">
    <source>
        <dbReference type="PROSITE-ProRule" id="PRU10055"/>
    </source>
</evidence>
<name>A0A7X0M9R1_9ACTN</name>
<dbReference type="PROSITE" id="PS00572">
    <property type="entry name" value="GLYCOSYL_HYDROL_F1_1"/>
    <property type="match status" value="1"/>
</dbReference>
<dbReference type="PANTHER" id="PTHR10353:SF36">
    <property type="entry name" value="LP05116P"/>
    <property type="match status" value="1"/>
</dbReference>
<dbReference type="AlphaFoldDB" id="A0A7X0M9R1"/>
<evidence type="ECO:0000256" key="13">
    <source>
        <dbReference type="PIRSR" id="PIRSR617736-2"/>
    </source>
</evidence>
<dbReference type="Gene3D" id="1.10.260.40">
    <property type="entry name" value="lambda repressor-like DNA-binding domains"/>
    <property type="match status" value="1"/>
</dbReference>
<proteinExistence type="inferred from homology"/>
<dbReference type="InterPro" id="IPR017853">
    <property type="entry name" value="GH"/>
</dbReference>
<keyword evidence="7" id="KW-0238">DNA-binding</keyword>
<dbReference type="InterPro" id="IPR018120">
    <property type="entry name" value="Glyco_hydro_1_AS"/>
</dbReference>
<feature type="binding site" evidence="13">
    <location>
        <begin position="429"/>
        <end position="430"/>
    </location>
    <ligand>
        <name>substrate</name>
    </ligand>
</feature>
<feature type="binding site" evidence="13">
    <location>
        <position position="422"/>
    </location>
    <ligand>
        <name>substrate</name>
    </ligand>
</feature>
<dbReference type="GO" id="GO:0030245">
    <property type="term" value="P:cellulose catabolic process"/>
    <property type="evidence" value="ECO:0007669"/>
    <property type="project" value="UniProtKB-KW"/>
</dbReference>
<dbReference type="Pfam" id="PF13377">
    <property type="entry name" value="Peripla_BP_3"/>
    <property type="match status" value="1"/>
</dbReference>
<gene>
    <name evidence="18" type="ORF">BJ992_004740</name>
</gene>
<evidence type="ECO:0000256" key="3">
    <source>
        <dbReference type="ARBA" id="ARBA00012744"/>
    </source>
</evidence>